<gene>
    <name evidence="1" type="ORF">SCARUB_01080</name>
</gene>
<sequence length="125" mass="14911">MSIITDYLKDLENYLNEIPYRLATKVHIENRGDVALLLKGEIVFIDESELHIKEYFISIPVLQKLAYSYHYQDKNKMLIFRFDNAEHNPDVKTYPHHKHIKRRIGDRYFLFLFRFFGLSIVGSSS</sequence>
<dbReference type="InterPro" id="IPR045397">
    <property type="entry name" value="TumE-like"/>
</dbReference>
<accession>A0A1E3XDU8</accession>
<protein>
    <submittedName>
        <fullName evidence="1">Uncharacterized protein</fullName>
    </submittedName>
</protein>
<reference evidence="1 2" key="1">
    <citation type="submission" date="2016-07" db="EMBL/GenBank/DDBJ databases">
        <title>Draft genome of Scalindua rubra, obtained from a brine-seawater interface in the Red Sea, sheds light on salt adaptation in anammox bacteria.</title>
        <authorList>
            <person name="Speth D.R."/>
            <person name="Lagkouvardos I."/>
            <person name="Wang Y."/>
            <person name="Qian P.-Y."/>
            <person name="Dutilh B.E."/>
            <person name="Jetten M.S."/>
        </authorList>
    </citation>
    <scope>NUCLEOTIDE SEQUENCE [LARGE SCALE GENOMIC DNA]</scope>
    <source>
        <strain evidence="1">BSI-1</strain>
    </source>
</reference>
<proteinExistence type="predicted"/>
<dbReference type="EMBL" id="MAYW01000019">
    <property type="protein sequence ID" value="ODS33821.1"/>
    <property type="molecule type" value="Genomic_DNA"/>
</dbReference>
<evidence type="ECO:0000313" key="1">
    <source>
        <dbReference type="EMBL" id="ODS33821.1"/>
    </source>
</evidence>
<name>A0A1E3XDU8_9BACT</name>
<dbReference type="Proteomes" id="UP000094056">
    <property type="component" value="Unassembled WGS sequence"/>
</dbReference>
<dbReference type="AlphaFoldDB" id="A0A1E3XDU8"/>
<dbReference type="Pfam" id="PF20126">
    <property type="entry name" value="TumE"/>
    <property type="match status" value="1"/>
</dbReference>
<comment type="caution">
    <text evidence="1">The sequence shown here is derived from an EMBL/GenBank/DDBJ whole genome shotgun (WGS) entry which is preliminary data.</text>
</comment>
<organism evidence="1 2">
    <name type="scientific">Candidatus Scalindua rubra</name>
    <dbReference type="NCBI Taxonomy" id="1872076"/>
    <lineage>
        <taxon>Bacteria</taxon>
        <taxon>Pseudomonadati</taxon>
        <taxon>Planctomycetota</taxon>
        <taxon>Candidatus Brocadiia</taxon>
        <taxon>Candidatus Brocadiales</taxon>
        <taxon>Candidatus Scalinduaceae</taxon>
        <taxon>Candidatus Scalindua</taxon>
    </lineage>
</organism>
<evidence type="ECO:0000313" key="2">
    <source>
        <dbReference type="Proteomes" id="UP000094056"/>
    </source>
</evidence>